<evidence type="ECO:0000256" key="4">
    <source>
        <dbReference type="ARBA" id="ARBA00022833"/>
    </source>
</evidence>
<evidence type="ECO:0000256" key="1">
    <source>
        <dbReference type="ARBA" id="ARBA00022670"/>
    </source>
</evidence>
<evidence type="ECO:0000256" key="3">
    <source>
        <dbReference type="ARBA" id="ARBA00022801"/>
    </source>
</evidence>
<keyword evidence="8" id="KW-1185">Reference proteome</keyword>
<keyword evidence="4" id="KW-0862">Zinc</keyword>
<keyword evidence="5" id="KW-0482">Metalloprotease</keyword>
<dbReference type="Pfam" id="PF14464">
    <property type="entry name" value="Prok-JAB"/>
    <property type="match status" value="1"/>
</dbReference>
<dbReference type="PANTHER" id="PTHR34858">
    <property type="entry name" value="CYSO-CYSTEINE PEPTIDASE"/>
    <property type="match status" value="1"/>
</dbReference>
<keyword evidence="2" id="KW-0479">Metal-binding</keyword>
<keyword evidence="3" id="KW-0378">Hydrolase</keyword>
<dbReference type="CDD" id="cd08070">
    <property type="entry name" value="MPN_like"/>
    <property type="match status" value="1"/>
</dbReference>
<feature type="domain" description="JAB1/MPN/MOV34 metalloenzyme" evidence="6">
    <location>
        <begin position="1"/>
        <end position="134"/>
    </location>
</feature>
<evidence type="ECO:0000313" key="7">
    <source>
        <dbReference type="EMBL" id="MFC0262556.1"/>
    </source>
</evidence>
<dbReference type="SMART" id="SM00232">
    <property type="entry name" value="JAB_MPN"/>
    <property type="match status" value="1"/>
</dbReference>
<comment type="caution">
    <text evidence="7">The sequence shown here is derived from an EMBL/GenBank/DDBJ whole genome shotgun (WGS) entry which is preliminary data.</text>
</comment>
<reference evidence="7 8" key="1">
    <citation type="submission" date="2024-09" db="EMBL/GenBank/DDBJ databases">
        <authorList>
            <person name="Sun Q."/>
            <person name="Mori K."/>
        </authorList>
    </citation>
    <scope>NUCLEOTIDE SEQUENCE [LARGE SCALE GENOMIC DNA]</scope>
    <source>
        <strain evidence="7 8">CCM 7650</strain>
    </source>
</reference>
<sequence length="139" mass="15738">MIIFKKSILKQIIEVVEKVPEECCGFLFGTTTENTKTTSAFLPVQNVSKGNKVFRYEISSSDFLKAENYAMNNELEVLGVYHTHINATALPSGTDRSLAFPGLSYFIISLMNQKFSDIKSWKLNNNSIFEEEKIKLSNL</sequence>
<evidence type="ECO:0000256" key="2">
    <source>
        <dbReference type="ARBA" id="ARBA00022723"/>
    </source>
</evidence>
<organism evidence="7 8">
    <name type="scientific">Fontibacter flavus</name>
    <dbReference type="NCBI Taxonomy" id="654838"/>
    <lineage>
        <taxon>Bacteria</taxon>
        <taxon>Pseudomonadati</taxon>
        <taxon>Bacteroidota</taxon>
        <taxon>Cytophagia</taxon>
        <taxon>Cytophagales</taxon>
        <taxon>Cyclobacteriaceae</taxon>
        <taxon>Fontibacter</taxon>
    </lineage>
</organism>
<dbReference type="RefSeq" id="WP_382387008.1">
    <property type="nucleotide sequence ID" value="NZ_JBHLWI010000018.1"/>
</dbReference>
<proteinExistence type="predicted"/>
<dbReference type="Proteomes" id="UP001589797">
    <property type="component" value="Unassembled WGS sequence"/>
</dbReference>
<dbReference type="EMBL" id="JBHLWI010000018">
    <property type="protein sequence ID" value="MFC0262556.1"/>
    <property type="molecule type" value="Genomic_DNA"/>
</dbReference>
<dbReference type="PANTHER" id="PTHR34858:SF1">
    <property type="entry name" value="CYSO-CYSTEINE PEPTIDASE"/>
    <property type="match status" value="1"/>
</dbReference>
<gene>
    <name evidence="7" type="ORF">ACFFIP_07645</name>
</gene>
<dbReference type="InterPro" id="IPR000555">
    <property type="entry name" value="JAMM/MPN+_dom"/>
</dbReference>
<evidence type="ECO:0000256" key="5">
    <source>
        <dbReference type="ARBA" id="ARBA00023049"/>
    </source>
</evidence>
<keyword evidence="1" id="KW-0645">Protease</keyword>
<protein>
    <submittedName>
        <fullName evidence="7">Mov34/MPN/PAD-1 family protein</fullName>
    </submittedName>
</protein>
<dbReference type="SUPFAM" id="SSF102712">
    <property type="entry name" value="JAB1/MPN domain"/>
    <property type="match status" value="1"/>
</dbReference>
<evidence type="ECO:0000313" key="8">
    <source>
        <dbReference type="Proteomes" id="UP001589797"/>
    </source>
</evidence>
<name>A0ABV6FRQ9_9BACT</name>
<evidence type="ECO:0000259" key="6">
    <source>
        <dbReference type="SMART" id="SM00232"/>
    </source>
</evidence>
<dbReference type="InterPro" id="IPR028090">
    <property type="entry name" value="JAB_dom_prok"/>
</dbReference>
<accession>A0ABV6FRQ9</accession>
<dbReference type="Gene3D" id="3.40.140.10">
    <property type="entry name" value="Cytidine Deaminase, domain 2"/>
    <property type="match status" value="1"/>
</dbReference>
<dbReference type="InterPro" id="IPR051929">
    <property type="entry name" value="VirAsm_ModProt"/>
</dbReference>